<dbReference type="Pfam" id="PF08421">
    <property type="entry name" value="Methyltransf_13"/>
    <property type="match status" value="1"/>
</dbReference>
<feature type="domain" description="C-methyltransferase" evidence="2">
    <location>
        <begin position="254"/>
        <end position="411"/>
    </location>
</feature>
<sequence length="435" mass="47630">MEIATLMTRNERCRGCTSAALTRILSLGVQPPANAFVRPEDLGKPELAFPLDVYFCNDCSLAQLRDIVSPELLFTQYVYVSSTSPAFVAHFRAFADAIVSRFGLGPSSLVVDIGSNDGILLKPFQEKGIRVLGVDPAVKIAAEATAAGIETLPYFFTPDVARDIADRHGRSSVITATNVFAHVNNLDALVEGVRILLASEGVFIIEVPYLADFLEQNLFDTVYHEHLSYFSVASASVLLERLGMKVINVEKTDSHGGSLRICAAPRESAHPVGDAVGRFVADERARGLEDMTVYEKFAKRVEENKIQLTALLRGLRTDGKTIAGYGASAKGNTLLNYFGIGPETLDYIADDSAWKQGLLTPGTHIPVVAAQRIAEQTPDYILILAWNFADPIMKKLEWFSRAGGRFILPVPVPRIVRQLHAQEDSATRLPLRTNQ</sequence>
<dbReference type="SUPFAM" id="SSF53335">
    <property type="entry name" value="S-adenosyl-L-methionine-dependent methyltransferases"/>
    <property type="match status" value="1"/>
</dbReference>
<name>A0A1G2KXR7_9BACT</name>
<dbReference type="PANTHER" id="PTHR43861:SF5">
    <property type="entry name" value="BLL5978 PROTEIN"/>
    <property type="match status" value="1"/>
</dbReference>
<dbReference type="Gene3D" id="3.40.50.150">
    <property type="entry name" value="Vaccinia Virus protein VP39"/>
    <property type="match status" value="1"/>
</dbReference>
<evidence type="ECO:0000313" key="4">
    <source>
        <dbReference type="Proteomes" id="UP000177177"/>
    </source>
</evidence>
<proteinExistence type="predicted"/>
<dbReference type="Proteomes" id="UP000177177">
    <property type="component" value="Unassembled WGS sequence"/>
</dbReference>
<gene>
    <name evidence="3" type="ORF">A3C92_03615</name>
</gene>
<dbReference type="Gene3D" id="6.10.250.3100">
    <property type="match status" value="1"/>
</dbReference>
<dbReference type="InterPro" id="IPR013630">
    <property type="entry name" value="Methyltransf_Zn-bd_dom_put"/>
</dbReference>
<evidence type="ECO:0000259" key="1">
    <source>
        <dbReference type="Pfam" id="PF08421"/>
    </source>
</evidence>
<dbReference type="PANTHER" id="PTHR43861">
    <property type="entry name" value="TRANS-ACONITATE 2-METHYLTRANSFERASE-RELATED"/>
    <property type="match status" value="1"/>
</dbReference>
<protein>
    <recommendedName>
        <fullName evidence="5">SAM-dependent methyltransferase</fullName>
    </recommendedName>
</protein>
<dbReference type="InterPro" id="IPR029063">
    <property type="entry name" value="SAM-dependent_MTases_sf"/>
</dbReference>
<dbReference type="Gene3D" id="3.40.50.720">
    <property type="entry name" value="NAD(P)-binding Rossmann-like Domain"/>
    <property type="match status" value="1"/>
</dbReference>
<dbReference type="Pfam" id="PF13489">
    <property type="entry name" value="Methyltransf_23"/>
    <property type="match status" value="1"/>
</dbReference>
<dbReference type="Gene3D" id="6.20.50.110">
    <property type="entry name" value="Methyltransferase, zinc-binding domain"/>
    <property type="match status" value="1"/>
</dbReference>
<organism evidence="3 4">
    <name type="scientific">Candidatus Sungbacteria bacterium RIFCSPHIGHO2_02_FULL_53_17</name>
    <dbReference type="NCBI Taxonomy" id="1802275"/>
    <lineage>
        <taxon>Bacteria</taxon>
        <taxon>Candidatus Sungiibacteriota</taxon>
    </lineage>
</organism>
<dbReference type="AlphaFoldDB" id="A0A1G2KXR7"/>
<evidence type="ECO:0000259" key="2">
    <source>
        <dbReference type="Pfam" id="PF08484"/>
    </source>
</evidence>
<dbReference type="InterPro" id="IPR038576">
    <property type="entry name" value="Methyltransf_Zn-bd_dom_put_sf"/>
</dbReference>
<dbReference type="EMBL" id="MHQN01000006">
    <property type="protein sequence ID" value="OHA04004.1"/>
    <property type="molecule type" value="Genomic_DNA"/>
</dbReference>
<evidence type="ECO:0000313" key="3">
    <source>
        <dbReference type="EMBL" id="OHA04004.1"/>
    </source>
</evidence>
<comment type="caution">
    <text evidence="3">The sequence shown here is derived from an EMBL/GenBank/DDBJ whole genome shotgun (WGS) entry which is preliminary data.</text>
</comment>
<accession>A0A1G2KXR7</accession>
<feature type="domain" description="Methyltransferase putative zinc binding" evidence="1">
    <location>
        <begin position="13"/>
        <end position="74"/>
    </location>
</feature>
<dbReference type="Pfam" id="PF08484">
    <property type="entry name" value="Methyltransf_14"/>
    <property type="match status" value="1"/>
</dbReference>
<reference evidence="3 4" key="1">
    <citation type="journal article" date="2016" name="Nat. Commun.">
        <title>Thousands of microbial genomes shed light on interconnected biogeochemical processes in an aquifer system.</title>
        <authorList>
            <person name="Anantharaman K."/>
            <person name="Brown C.T."/>
            <person name="Hug L.A."/>
            <person name="Sharon I."/>
            <person name="Castelle C.J."/>
            <person name="Probst A.J."/>
            <person name="Thomas B.C."/>
            <person name="Singh A."/>
            <person name="Wilkins M.J."/>
            <person name="Karaoz U."/>
            <person name="Brodie E.L."/>
            <person name="Williams K.H."/>
            <person name="Hubbard S.S."/>
            <person name="Banfield J.F."/>
        </authorList>
    </citation>
    <scope>NUCLEOTIDE SEQUENCE [LARGE SCALE GENOMIC DNA]</scope>
</reference>
<evidence type="ECO:0008006" key="5">
    <source>
        <dbReference type="Google" id="ProtNLM"/>
    </source>
</evidence>
<dbReference type="InterPro" id="IPR013691">
    <property type="entry name" value="MeTrfase_14"/>
</dbReference>